<keyword evidence="3" id="KW-1185">Reference proteome</keyword>
<keyword evidence="1" id="KW-0472">Membrane</keyword>
<evidence type="ECO:0000256" key="1">
    <source>
        <dbReference type="SAM" id="Phobius"/>
    </source>
</evidence>
<protein>
    <submittedName>
        <fullName evidence="2">Uncharacterized protein</fullName>
    </submittedName>
</protein>
<keyword evidence="1" id="KW-1133">Transmembrane helix</keyword>
<dbReference type="EMBL" id="FODY01000013">
    <property type="protein sequence ID" value="SEP19878.1"/>
    <property type="molecule type" value="Genomic_DNA"/>
</dbReference>
<gene>
    <name evidence="2" type="ORF">SAMN04490178_11315</name>
</gene>
<dbReference type="Proteomes" id="UP000198847">
    <property type="component" value="Unassembled WGS sequence"/>
</dbReference>
<evidence type="ECO:0000313" key="3">
    <source>
        <dbReference type="Proteomes" id="UP000198847"/>
    </source>
</evidence>
<dbReference type="AlphaFoldDB" id="A0A1H8VY80"/>
<feature type="transmembrane region" description="Helical" evidence="1">
    <location>
        <begin position="12"/>
        <end position="30"/>
    </location>
</feature>
<dbReference type="RefSeq" id="WP_177173566.1">
    <property type="nucleotide sequence ID" value="NZ_FODY01000013.1"/>
</dbReference>
<name>A0A1H8VY80_9FIRM</name>
<sequence length="47" mass="5249">MYWLLARPAIGWGAFLLIHAIGIPFVYGVGKTCAMKKMQEKKQDPGI</sequence>
<accession>A0A1H8VY80</accession>
<reference evidence="2 3" key="1">
    <citation type="submission" date="2016-10" db="EMBL/GenBank/DDBJ databases">
        <authorList>
            <person name="de Groot N.N."/>
        </authorList>
    </citation>
    <scope>NUCLEOTIDE SEQUENCE [LARGE SCALE GENOMIC DNA]</scope>
    <source>
        <strain evidence="2 3">DSM 13305</strain>
    </source>
</reference>
<keyword evidence="1" id="KW-0812">Transmembrane</keyword>
<proteinExistence type="predicted"/>
<organism evidence="2 3">
    <name type="scientific">Propionispora vibrioides</name>
    <dbReference type="NCBI Taxonomy" id="112903"/>
    <lineage>
        <taxon>Bacteria</taxon>
        <taxon>Bacillati</taxon>
        <taxon>Bacillota</taxon>
        <taxon>Negativicutes</taxon>
        <taxon>Selenomonadales</taxon>
        <taxon>Sporomusaceae</taxon>
        <taxon>Propionispora</taxon>
    </lineage>
</organism>
<evidence type="ECO:0000313" key="2">
    <source>
        <dbReference type="EMBL" id="SEP19878.1"/>
    </source>
</evidence>